<accession>A0A382Q386</accession>
<sequence>VPREYTLQPYRDSVDLQIDYEAELNESQRAAVTALPGPALVIAGAGSGKTRTLTYRVAYLLEQGVPADRILLLTFTNKAAKEMMGRVTDLIGRDMNALWGGTFHSIGHRVLRRHAEALGFTRSFTIQDREDSKGLITACIAEADIDVKATRFPKPDVVGDIGSLAINKQVPVSEIIEDRYPWFEPLTEQITDVL</sequence>
<dbReference type="GO" id="GO:0003677">
    <property type="term" value="F:DNA binding"/>
    <property type="evidence" value="ECO:0007669"/>
    <property type="project" value="InterPro"/>
</dbReference>
<keyword evidence="4" id="KW-0067">ATP-binding</keyword>
<dbReference type="GO" id="GO:0000725">
    <property type="term" value="P:recombinational repair"/>
    <property type="evidence" value="ECO:0007669"/>
    <property type="project" value="TreeGrafter"/>
</dbReference>
<dbReference type="Pfam" id="PF00580">
    <property type="entry name" value="UvrD-helicase"/>
    <property type="match status" value="1"/>
</dbReference>
<dbReference type="Gene3D" id="3.40.50.300">
    <property type="entry name" value="P-loop containing nucleotide triphosphate hydrolases"/>
    <property type="match status" value="1"/>
</dbReference>
<keyword evidence="1" id="KW-0547">Nucleotide-binding</keyword>
<feature type="domain" description="UvrD-like helicase ATP-binding" evidence="5">
    <location>
        <begin position="22"/>
        <end position="194"/>
    </location>
</feature>
<proteinExistence type="predicted"/>
<dbReference type="InterPro" id="IPR000212">
    <property type="entry name" value="DNA_helicase_UvrD/REP"/>
</dbReference>
<name>A0A382Q386_9ZZZZ</name>
<evidence type="ECO:0000256" key="4">
    <source>
        <dbReference type="ARBA" id="ARBA00022840"/>
    </source>
</evidence>
<dbReference type="AlphaFoldDB" id="A0A382Q386"/>
<dbReference type="SUPFAM" id="SSF52540">
    <property type="entry name" value="P-loop containing nucleoside triphosphate hydrolases"/>
    <property type="match status" value="1"/>
</dbReference>
<dbReference type="GO" id="GO:0005829">
    <property type="term" value="C:cytosol"/>
    <property type="evidence" value="ECO:0007669"/>
    <property type="project" value="TreeGrafter"/>
</dbReference>
<dbReference type="PROSITE" id="PS51198">
    <property type="entry name" value="UVRD_HELICASE_ATP_BIND"/>
    <property type="match status" value="1"/>
</dbReference>
<dbReference type="PANTHER" id="PTHR11070:SF3">
    <property type="entry name" value="DNA 3'-5' HELICASE"/>
    <property type="match status" value="1"/>
</dbReference>
<dbReference type="GO" id="GO:0005524">
    <property type="term" value="F:ATP binding"/>
    <property type="evidence" value="ECO:0007669"/>
    <property type="project" value="UniProtKB-KW"/>
</dbReference>
<dbReference type="GO" id="GO:0016787">
    <property type="term" value="F:hydrolase activity"/>
    <property type="evidence" value="ECO:0007669"/>
    <property type="project" value="UniProtKB-KW"/>
</dbReference>
<evidence type="ECO:0000259" key="5">
    <source>
        <dbReference type="PROSITE" id="PS51198"/>
    </source>
</evidence>
<gene>
    <name evidence="6" type="ORF">METZ01_LOCUS331555</name>
</gene>
<dbReference type="InterPro" id="IPR014016">
    <property type="entry name" value="UvrD-like_ATP-bd"/>
</dbReference>
<evidence type="ECO:0000256" key="3">
    <source>
        <dbReference type="ARBA" id="ARBA00022806"/>
    </source>
</evidence>
<keyword evidence="3" id="KW-0347">Helicase</keyword>
<dbReference type="CDD" id="cd17932">
    <property type="entry name" value="DEXQc_UvrD"/>
    <property type="match status" value="1"/>
</dbReference>
<dbReference type="EMBL" id="UINC01110891">
    <property type="protein sequence ID" value="SVC78701.1"/>
    <property type="molecule type" value="Genomic_DNA"/>
</dbReference>
<dbReference type="GO" id="GO:0043138">
    <property type="term" value="F:3'-5' DNA helicase activity"/>
    <property type="evidence" value="ECO:0007669"/>
    <property type="project" value="TreeGrafter"/>
</dbReference>
<evidence type="ECO:0000313" key="6">
    <source>
        <dbReference type="EMBL" id="SVC78701.1"/>
    </source>
</evidence>
<evidence type="ECO:0000256" key="1">
    <source>
        <dbReference type="ARBA" id="ARBA00022741"/>
    </source>
</evidence>
<feature type="non-terminal residue" evidence="6">
    <location>
        <position position="1"/>
    </location>
</feature>
<reference evidence="6" key="1">
    <citation type="submission" date="2018-05" db="EMBL/GenBank/DDBJ databases">
        <authorList>
            <person name="Lanie J.A."/>
            <person name="Ng W.-L."/>
            <person name="Kazmierczak K.M."/>
            <person name="Andrzejewski T.M."/>
            <person name="Davidsen T.M."/>
            <person name="Wayne K.J."/>
            <person name="Tettelin H."/>
            <person name="Glass J.I."/>
            <person name="Rusch D."/>
            <person name="Podicherti R."/>
            <person name="Tsui H.-C.T."/>
            <person name="Winkler M.E."/>
        </authorList>
    </citation>
    <scope>NUCLEOTIDE SEQUENCE</scope>
</reference>
<organism evidence="6">
    <name type="scientific">marine metagenome</name>
    <dbReference type="NCBI Taxonomy" id="408172"/>
    <lineage>
        <taxon>unclassified sequences</taxon>
        <taxon>metagenomes</taxon>
        <taxon>ecological metagenomes</taxon>
    </lineage>
</organism>
<keyword evidence="2" id="KW-0378">Hydrolase</keyword>
<protein>
    <recommendedName>
        <fullName evidence="5">UvrD-like helicase ATP-binding domain-containing protein</fullName>
    </recommendedName>
</protein>
<dbReference type="InterPro" id="IPR027417">
    <property type="entry name" value="P-loop_NTPase"/>
</dbReference>
<evidence type="ECO:0000256" key="2">
    <source>
        <dbReference type="ARBA" id="ARBA00022801"/>
    </source>
</evidence>
<dbReference type="PANTHER" id="PTHR11070">
    <property type="entry name" value="UVRD / RECB / PCRA DNA HELICASE FAMILY MEMBER"/>
    <property type="match status" value="1"/>
</dbReference>
<feature type="non-terminal residue" evidence="6">
    <location>
        <position position="194"/>
    </location>
</feature>